<organism evidence="1 2">
    <name type="scientific">Rhizobium leguminosarum</name>
    <dbReference type="NCBI Taxonomy" id="384"/>
    <lineage>
        <taxon>Bacteria</taxon>
        <taxon>Pseudomonadati</taxon>
        <taxon>Pseudomonadota</taxon>
        <taxon>Alphaproteobacteria</taxon>
        <taxon>Hyphomicrobiales</taxon>
        <taxon>Rhizobiaceae</taxon>
        <taxon>Rhizobium/Agrobacterium group</taxon>
        <taxon>Rhizobium</taxon>
    </lineage>
</organism>
<reference evidence="1 2" key="1">
    <citation type="submission" date="2017-11" db="EMBL/GenBank/DDBJ databases">
        <title>Complete genome of Rhizobium leguminosarum Norway, an ineffective micro-symbiont.</title>
        <authorList>
            <person name="Hoffrichter A."/>
            <person name="Liang J."/>
            <person name="Brachmann A."/>
            <person name="Marin M."/>
        </authorList>
    </citation>
    <scope>NUCLEOTIDE SEQUENCE [LARGE SCALE GENOMIC DNA]</scope>
    <source>
        <strain evidence="1 2">Norway</strain>
        <plasmid evidence="2">Plasmid prln1</plasmid>
    </source>
</reference>
<sequence length="60" mass="6572">MSRSGLAASNFSRGKGLCRLWAADAEEFARNCGGTRTIYAQFAFRACKFQGEGSETSWKS</sequence>
<dbReference type="EMBL" id="CP025013">
    <property type="protein sequence ID" value="AUW45523.1"/>
    <property type="molecule type" value="Genomic_DNA"/>
</dbReference>
<keyword evidence="1" id="KW-0614">Plasmid</keyword>
<accession>A0A2K9ZBA8</accession>
<evidence type="ECO:0000313" key="1">
    <source>
        <dbReference type="EMBL" id="AUW45523.1"/>
    </source>
</evidence>
<dbReference type="AlphaFoldDB" id="A0A2K9ZBA8"/>
<gene>
    <name evidence="1" type="ORF">CUJ84_pRLN1000055</name>
</gene>
<evidence type="ECO:0000313" key="2">
    <source>
        <dbReference type="Proteomes" id="UP000238523"/>
    </source>
</evidence>
<geneLocation type="plasmid" evidence="2">
    <name>prln1</name>
</geneLocation>
<dbReference type="Proteomes" id="UP000238523">
    <property type="component" value="Plasmid pRLN1"/>
</dbReference>
<proteinExistence type="predicted"/>
<name>A0A2K9ZBA8_RHILE</name>
<protein>
    <submittedName>
        <fullName evidence="1">Uncharacterized protein</fullName>
    </submittedName>
</protein>